<keyword evidence="1" id="KW-0687">Ribonucleoprotein</keyword>
<gene>
    <name evidence="1" type="primary">RPS7_19</name>
    <name evidence="1" type="ORF">P7K49_017779</name>
</gene>
<comment type="caution">
    <text evidence="1">The sequence shown here is derived from an EMBL/GenBank/DDBJ whole genome shotgun (WGS) entry which is preliminary data.</text>
</comment>
<evidence type="ECO:0000313" key="1">
    <source>
        <dbReference type="EMBL" id="KAK2103923.1"/>
    </source>
</evidence>
<sequence length="59" mass="6511">LALTKEKATFISSTKIVKPNGEKLDEFKSGISQALLELEMNSNLKAQLMELNIMAAKET</sequence>
<dbReference type="GO" id="GO:0005840">
    <property type="term" value="C:ribosome"/>
    <property type="evidence" value="ECO:0007669"/>
    <property type="project" value="UniProtKB-KW"/>
</dbReference>
<protein>
    <submittedName>
        <fullName evidence="1">40S ribosomal protein</fullName>
    </submittedName>
</protein>
<name>A0ABQ9V3H0_SAGOE</name>
<proteinExistence type="predicted"/>
<dbReference type="EMBL" id="JASSZA010000008">
    <property type="protein sequence ID" value="KAK2103923.1"/>
    <property type="molecule type" value="Genomic_DNA"/>
</dbReference>
<dbReference type="Proteomes" id="UP001266305">
    <property type="component" value="Unassembled WGS sequence"/>
</dbReference>
<accession>A0ABQ9V3H0</accession>
<evidence type="ECO:0000313" key="2">
    <source>
        <dbReference type="Proteomes" id="UP001266305"/>
    </source>
</evidence>
<reference evidence="1 2" key="1">
    <citation type="submission" date="2023-05" db="EMBL/GenBank/DDBJ databases">
        <title>B98-5 Cell Line De Novo Hybrid Assembly: An Optical Mapping Approach.</title>
        <authorList>
            <person name="Kananen K."/>
            <person name="Auerbach J.A."/>
            <person name="Kautto E."/>
            <person name="Blachly J.S."/>
        </authorList>
    </citation>
    <scope>NUCLEOTIDE SEQUENCE [LARGE SCALE GENOMIC DNA]</scope>
    <source>
        <strain evidence="1">B95-8</strain>
        <tissue evidence="1">Cell line</tissue>
    </source>
</reference>
<organism evidence="1 2">
    <name type="scientific">Saguinus oedipus</name>
    <name type="common">Cotton-top tamarin</name>
    <name type="synonym">Oedipomidas oedipus</name>
    <dbReference type="NCBI Taxonomy" id="9490"/>
    <lineage>
        <taxon>Eukaryota</taxon>
        <taxon>Metazoa</taxon>
        <taxon>Chordata</taxon>
        <taxon>Craniata</taxon>
        <taxon>Vertebrata</taxon>
        <taxon>Euteleostomi</taxon>
        <taxon>Mammalia</taxon>
        <taxon>Eutheria</taxon>
        <taxon>Euarchontoglires</taxon>
        <taxon>Primates</taxon>
        <taxon>Haplorrhini</taxon>
        <taxon>Platyrrhini</taxon>
        <taxon>Cebidae</taxon>
        <taxon>Callitrichinae</taxon>
        <taxon>Saguinus</taxon>
    </lineage>
</organism>
<keyword evidence="2" id="KW-1185">Reference proteome</keyword>
<feature type="non-terminal residue" evidence="1">
    <location>
        <position position="59"/>
    </location>
</feature>
<keyword evidence="1" id="KW-0689">Ribosomal protein</keyword>
<feature type="non-terminal residue" evidence="1">
    <location>
        <position position="1"/>
    </location>
</feature>